<dbReference type="PANTHER" id="PTHR46889">
    <property type="entry name" value="TRANSPOSASE INSF FOR INSERTION SEQUENCE IS3B-RELATED"/>
    <property type="match status" value="1"/>
</dbReference>
<dbReference type="Gene3D" id="3.30.420.10">
    <property type="entry name" value="Ribonuclease H-like superfamily/Ribonuclease H"/>
    <property type="match status" value="1"/>
</dbReference>
<keyword evidence="3" id="KW-1185">Reference proteome</keyword>
<dbReference type="Proteomes" id="UP000256491">
    <property type="component" value="Unassembled WGS sequence"/>
</dbReference>
<protein>
    <submittedName>
        <fullName evidence="2">IS3 family transposase</fullName>
    </submittedName>
</protein>
<comment type="caution">
    <text evidence="2">The sequence shown here is derived from an EMBL/GenBank/DDBJ whole genome shotgun (WGS) entry which is preliminary data.</text>
</comment>
<name>A0ABX9IG90_9FLAO</name>
<dbReference type="InterPro" id="IPR012337">
    <property type="entry name" value="RNaseH-like_sf"/>
</dbReference>
<dbReference type="EMBL" id="QNUF01000026">
    <property type="protein sequence ID" value="REC72851.1"/>
    <property type="molecule type" value="Genomic_DNA"/>
</dbReference>
<feature type="domain" description="Integrase catalytic" evidence="1">
    <location>
        <begin position="29"/>
        <end position="192"/>
    </location>
</feature>
<reference evidence="2 3" key="1">
    <citation type="journal article" date="2010" name="Syst. Appl. Microbiol.">
        <title>Four new species of Chryseobacterium from the rhizosphere of coastal sand dune plants, Chryseobacterium elymi sp. nov., Chryseobacterium hagamense sp. nov., Chryseobacterium lathyri sp. nov. and Chryseobacterium rhizosphaerae sp. nov.</title>
        <authorList>
            <person name="Cho S.H."/>
            <person name="Lee K.S."/>
            <person name="Shin D.S."/>
            <person name="Han J.H."/>
            <person name="Park K.S."/>
            <person name="Lee C.H."/>
            <person name="Park K.H."/>
            <person name="Kim S.B."/>
        </authorList>
    </citation>
    <scope>NUCLEOTIDE SEQUENCE [LARGE SCALE GENOMIC DNA]</scope>
    <source>
        <strain evidence="2 3">KCTC 22548</strain>
    </source>
</reference>
<dbReference type="Pfam" id="PF00665">
    <property type="entry name" value="rve"/>
    <property type="match status" value="1"/>
</dbReference>
<dbReference type="InterPro" id="IPR001584">
    <property type="entry name" value="Integrase_cat-core"/>
</dbReference>
<dbReference type="InterPro" id="IPR050900">
    <property type="entry name" value="Transposase_IS3/IS150/IS904"/>
</dbReference>
<evidence type="ECO:0000313" key="2">
    <source>
        <dbReference type="EMBL" id="REC72851.1"/>
    </source>
</evidence>
<proteinExistence type="predicted"/>
<dbReference type="NCBIfam" id="NF033516">
    <property type="entry name" value="transpos_IS3"/>
    <property type="match status" value="1"/>
</dbReference>
<evidence type="ECO:0000313" key="3">
    <source>
        <dbReference type="Proteomes" id="UP000256491"/>
    </source>
</evidence>
<evidence type="ECO:0000259" key="1">
    <source>
        <dbReference type="PROSITE" id="PS50994"/>
    </source>
</evidence>
<organism evidence="2 3">
    <name type="scientific">Chryseobacterium rhizosphaerae</name>
    <dbReference type="NCBI Taxonomy" id="395937"/>
    <lineage>
        <taxon>Bacteria</taxon>
        <taxon>Pseudomonadati</taxon>
        <taxon>Bacteroidota</taxon>
        <taxon>Flavobacteriia</taxon>
        <taxon>Flavobacteriales</taxon>
        <taxon>Weeksellaceae</taxon>
        <taxon>Chryseobacterium group</taxon>
        <taxon>Chryseobacterium</taxon>
    </lineage>
</organism>
<dbReference type="InterPro" id="IPR036397">
    <property type="entry name" value="RNaseH_sf"/>
</dbReference>
<dbReference type="Pfam" id="PF13333">
    <property type="entry name" value="rve_2"/>
    <property type="match status" value="1"/>
</dbReference>
<sequence>MIYGFFIATGNSSHRYPVVENYLNQNFQVKSSKEVWVSDITYIRTGQGWLYLTTVIDLYDRKVIGWSLSETMKAQDTSIAALKMARLHRPLQDHDSLIFHSDRGIQYACTEFTSIVGKNITRSMSGKGNCYDNAVAGSFFKTLKTELIYQNKYETRDHAKNSVFEYIETFYNTQRRHSALGNLTIKEYQNLMSNLSKNVA</sequence>
<dbReference type="InterPro" id="IPR048020">
    <property type="entry name" value="Transpos_IS3"/>
</dbReference>
<dbReference type="PANTHER" id="PTHR46889:SF4">
    <property type="entry name" value="TRANSPOSASE INSO FOR INSERTION SEQUENCE ELEMENT IS911B-RELATED"/>
    <property type="match status" value="1"/>
</dbReference>
<dbReference type="PROSITE" id="PS50994">
    <property type="entry name" value="INTEGRASE"/>
    <property type="match status" value="1"/>
</dbReference>
<dbReference type="SUPFAM" id="SSF53098">
    <property type="entry name" value="Ribonuclease H-like"/>
    <property type="match status" value="1"/>
</dbReference>
<accession>A0ABX9IG90</accession>
<gene>
    <name evidence="2" type="ORF">DRF57_18505</name>
</gene>